<dbReference type="RefSeq" id="WP_062495509.1">
    <property type="nucleotide sequence ID" value="NZ_BOVJ01000061.1"/>
</dbReference>
<dbReference type="EMBL" id="BOVJ01000061">
    <property type="protein sequence ID" value="GIQ63375.1"/>
    <property type="molecule type" value="Genomic_DNA"/>
</dbReference>
<accession>A0ABQ4N591</accession>
<gene>
    <name evidence="1" type="ORF">PACILC2_19430</name>
</gene>
<evidence type="ECO:0000313" key="2">
    <source>
        <dbReference type="Proteomes" id="UP000680304"/>
    </source>
</evidence>
<comment type="caution">
    <text evidence="1">The sequence shown here is derived from an EMBL/GenBank/DDBJ whole genome shotgun (WGS) entry which is preliminary data.</text>
</comment>
<protein>
    <recommendedName>
        <fullName evidence="3">PilZ domain-containing protein</fullName>
    </recommendedName>
</protein>
<evidence type="ECO:0000313" key="1">
    <source>
        <dbReference type="EMBL" id="GIQ63375.1"/>
    </source>
</evidence>
<organism evidence="1 2">
    <name type="scientific">Paenibacillus cisolokensis</name>
    <dbReference type="NCBI Taxonomy" id="1658519"/>
    <lineage>
        <taxon>Bacteria</taxon>
        <taxon>Bacillati</taxon>
        <taxon>Bacillota</taxon>
        <taxon>Bacilli</taxon>
        <taxon>Bacillales</taxon>
        <taxon>Paenibacillaceae</taxon>
        <taxon>Paenibacillus</taxon>
    </lineage>
</organism>
<reference evidence="1 2" key="1">
    <citation type="submission" date="2021-04" db="EMBL/GenBank/DDBJ databases">
        <title>Draft genome sequence of Paenibacillus cisolokensis, LC2-13A.</title>
        <authorList>
            <person name="Uke A."/>
            <person name="Chhe C."/>
            <person name="Baramee S."/>
            <person name="Kosugi A."/>
        </authorList>
    </citation>
    <scope>NUCLEOTIDE SEQUENCE [LARGE SCALE GENOMIC DNA]</scope>
    <source>
        <strain evidence="1 2">LC2-13A</strain>
    </source>
</reference>
<proteinExistence type="predicted"/>
<keyword evidence="2" id="KW-1185">Reference proteome</keyword>
<dbReference type="Proteomes" id="UP000680304">
    <property type="component" value="Unassembled WGS sequence"/>
</dbReference>
<evidence type="ECO:0008006" key="3">
    <source>
        <dbReference type="Google" id="ProtNLM"/>
    </source>
</evidence>
<sequence length="140" mass="16223">MTVYRRKTDSGRETVRLRLTDTKLADLTIREVKGEPVTAKCCKVLIHKIAPDGLSFLTYLRFPVSRDYKLQICLSLSGQPIQAGGQVISRKKQENLYLYDLLFVDLSLSKLALVRLLNETLIRQSPRQARIHQMYRRMSR</sequence>
<name>A0ABQ4N591_9BACL</name>